<keyword evidence="3 5" id="KW-0378">Hydrolase</keyword>
<dbReference type="OrthoDB" id="9809962at2"/>
<dbReference type="NCBIfam" id="TIGR01549">
    <property type="entry name" value="HAD-SF-IA-v1"/>
    <property type="match status" value="1"/>
</dbReference>
<evidence type="ECO:0000313" key="6">
    <source>
        <dbReference type="Proteomes" id="UP000238937"/>
    </source>
</evidence>
<keyword evidence="6" id="KW-1185">Reference proteome</keyword>
<accession>A0A2T1G5M8</accession>
<dbReference type="GO" id="GO:0046872">
    <property type="term" value="F:metal ion binding"/>
    <property type="evidence" value="ECO:0007669"/>
    <property type="project" value="UniProtKB-KW"/>
</dbReference>
<dbReference type="RefSeq" id="WP_106309135.1">
    <property type="nucleotide sequence ID" value="NZ_PVWO01000325.1"/>
</dbReference>
<dbReference type="EMBL" id="PVWO01000325">
    <property type="protein sequence ID" value="PSB52476.1"/>
    <property type="molecule type" value="Genomic_DNA"/>
</dbReference>
<organism evidence="5 6">
    <name type="scientific">Chamaesiphon polymorphus CCALA 037</name>
    <dbReference type="NCBI Taxonomy" id="2107692"/>
    <lineage>
        <taxon>Bacteria</taxon>
        <taxon>Bacillati</taxon>
        <taxon>Cyanobacteriota</taxon>
        <taxon>Cyanophyceae</taxon>
        <taxon>Gomontiellales</taxon>
        <taxon>Chamaesiphonaceae</taxon>
        <taxon>Chamaesiphon</taxon>
    </lineage>
</organism>
<dbReference type="PANTHER" id="PTHR46470">
    <property type="entry name" value="N-ACYLNEURAMINATE-9-PHOSPHATASE"/>
    <property type="match status" value="1"/>
</dbReference>
<dbReference type="InterPro" id="IPR023214">
    <property type="entry name" value="HAD_sf"/>
</dbReference>
<dbReference type="PRINTS" id="PR00413">
    <property type="entry name" value="HADHALOGNASE"/>
</dbReference>
<keyword evidence="4" id="KW-0460">Magnesium</keyword>
<evidence type="ECO:0000256" key="3">
    <source>
        <dbReference type="ARBA" id="ARBA00022801"/>
    </source>
</evidence>
<dbReference type="Proteomes" id="UP000238937">
    <property type="component" value="Unassembled WGS sequence"/>
</dbReference>
<sequence>MPKLQAIVFDLDDTLYSERDYVLSGFQAVADWAAINLGIEAVTGYATLANLYFEGVRNNTFDRWLTLHNKDRSDIVPTLLDVYRQHTPKIEPFPEIVEILQTLVGSYKIGLVSDGYLGVQQRKWSALGLNSFFDAVVFSDSLGRENWKPSTAPFKLVLEKLDSLPEFSVYIGDNPRKDFFGARQLGMQTIWFKRALAEYGNLEPPGADYHPHLMVESLVQVLSSIEQLNL</sequence>
<dbReference type="InterPro" id="IPR051400">
    <property type="entry name" value="HAD-like_hydrolase"/>
</dbReference>
<evidence type="ECO:0000256" key="4">
    <source>
        <dbReference type="ARBA" id="ARBA00022842"/>
    </source>
</evidence>
<keyword evidence="2" id="KW-0479">Metal-binding</keyword>
<dbReference type="SFLD" id="SFLDS00003">
    <property type="entry name" value="Haloacid_Dehalogenase"/>
    <property type="match status" value="1"/>
</dbReference>
<comment type="caution">
    <text evidence="5">The sequence shown here is derived from an EMBL/GenBank/DDBJ whole genome shotgun (WGS) entry which is preliminary data.</text>
</comment>
<dbReference type="SFLD" id="SFLDG01129">
    <property type="entry name" value="C1.5:_HAD__Beta-PGM__Phosphata"/>
    <property type="match status" value="1"/>
</dbReference>
<dbReference type="PANTHER" id="PTHR46470:SF2">
    <property type="entry name" value="GLYCERALDEHYDE 3-PHOSPHATE PHOSPHATASE"/>
    <property type="match status" value="1"/>
</dbReference>
<dbReference type="Gene3D" id="3.40.50.1000">
    <property type="entry name" value="HAD superfamily/HAD-like"/>
    <property type="match status" value="1"/>
</dbReference>
<gene>
    <name evidence="5" type="ORF">C7B77_20485</name>
</gene>
<evidence type="ECO:0000313" key="5">
    <source>
        <dbReference type="EMBL" id="PSB52476.1"/>
    </source>
</evidence>
<comment type="cofactor">
    <cofactor evidence="1">
        <name>Mg(2+)</name>
        <dbReference type="ChEBI" id="CHEBI:18420"/>
    </cofactor>
</comment>
<dbReference type="GO" id="GO:0044281">
    <property type="term" value="P:small molecule metabolic process"/>
    <property type="evidence" value="ECO:0007669"/>
    <property type="project" value="UniProtKB-ARBA"/>
</dbReference>
<dbReference type="GO" id="GO:0016791">
    <property type="term" value="F:phosphatase activity"/>
    <property type="evidence" value="ECO:0007669"/>
    <property type="project" value="TreeGrafter"/>
</dbReference>
<dbReference type="InterPro" id="IPR041492">
    <property type="entry name" value="HAD_2"/>
</dbReference>
<dbReference type="Gene3D" id="1.10.150.520">
    <property type="match status" value="1"/>
</dbReference>
<evidence type="ECO:0000256" key="1">
    <source>
        <dbReference type="ARBA" id="ARBA00001946"/>
    </source>
</evidence>
<protein>
    <submittedName>
        <fullName evidence="5">HAD family hydrolase</fullName>
    </submittedName>
</protein>
<dbReference type="InterPro" id="IPR006439">
    <property type="entry name" value="HAD-SF_hydro_IA"/>
</dbReference>
<dbReference type="Pfam" id="PF13419">
    <property type="entry name" value="HAD_2"/>
    <property type="match status" value="1"/>
</dbReference>
<dbReference type="SUPFAM" id="SSF56784">
    <property type="entry name" value="HAD-like"/>
    <property type="match status" value="1"/>
</dbReference>
<name>A0A2T1G5M8_9CYAN</name>
<dbReference type="AlphaFoldDB" id="A0A2T1G5M8"/>
<dbReference type="InterPro" id="IPR036412">
    <property type="entry name" value="HAD-like_sf"/>
</dbReference>
<reference evidence="5 6" key="1">
    <citation type="submission" date="2018-03" db="EMBL/GenBank/DDBJ databases">
        <title>The ancient ancestry and fast evolution of plastids.</title>
        <authorList>
            <person name="Moore K.R."/>
            <person name="Magnabosco C."/>
            <person name="Momper L."/>
            <person name="Gold D.A."/>
            <person name="Bosak T."/>
            <person name="Fournier G.P."/>
        </authorList>
    </citation>
    <scope>NUCLEOTIDE SEQUENCE [LARGE SCALE GENOMIC DNA]</scope>
    <source>
        <strain evidence="5 6">CCALA 037</strain>
    </source>
</reference>
<evidence type="ECO:0000256" key="2">
    <source>
        <dbReference type="ARBA" id="ARBA00022723"/>
    </source>
</evidence>
<proteinExistence type="predicted"/>